<keyword evidence="2" id="KW-0812">Transmembrane</keyword>
<feature type="transmembrane region" description="Helical" evidence="2">
    <location>
        <begin position="881"/>
        <end position="907"/>
    </location>
</feature>
<dbReference type="KEGG" id="lmat:92517948"/>
<evidence type="ECO:0000256" key="2">
    <source>
        <dbReference type="SAM" id="Phobius"/>
    </source>
</evidence>
<feature type="compositionally biased region" description="Polar residues" evidence="1">
    <location>
        <begin position="509"/>
        <end position="520"/>
    </location>
</feature>
<feature type="compositionally biased region" description="Low complexity" evidence="1">
    <location>
        <begin position="1095"/>
        <end position="1111"/>
    </location>
</feature>
<keyword evidence="4" id="KW-1185">Reference proteome</keyword>
<reference evidence="3 4" key="1">
    <citation type="submission" date="2021-03" db="EMBL/GenBank/DDBJ databases">
        <title>Leishmania (Mundinia) martiniquensis Genome sequencing and assembly.</title>
        <authorList>
            <person name="Almutairi H."/>
            <person name="Gatherer D."/>
        </authorList>
    </citation>
    <scope>NUCLEOTIDE SEQUENCE [LARGE SCALE GENOMIC DNA]</scope>
    <source>
        <strain evidence="3">LSCM1</strain>
    </source>
</reference>
<evidence type="ECO:0000313" key="4">
    <source>
        <dbReference type="Proteomes" id="UP000673552"/>
    </source>
</evidence>
<comment type="caution">
    <text evidence="3">The sequence shown here is derived from an EMBL/GenBank/DDBJ whole genome shotgun (WGS) entry which is preliminary data.</text>
</comment>
<feature type="compositionally biased region" description="Low complexity" evidence="1">
    <location>
        <begin position="779"/>
        <end position="790"/>
    </location>
</feature>
<feature type="region of interest" description="Disordered" evidence="1">
    <location>
        <begin position="147"/>
        <end position="167"/>
    </location>
</feature>
<dbReference type="PANTHER" id="PTHR23148">
    <property type="entry name" value="SERINE/ARGININE REGULATED NUCLEAR MATRIX PROTEIN"/>
    <property type="match status" value="1"/>
</dbReference>
<dbReference type="PANTHER" id="PTHR23148:SF0">
    <property type="entry name" value="SERINE_ARGININE REPETITIVE MATRIX PROTEIN 1"/>
    <property type="match status" value="1"/>
</dbReference>
<dbReference type="OrthoDB" id="267501at2759"/>
<accession>A0A836KYL2</accession>
<dbReference type="Proteomes" id="UP000673552">
    <property type="component" value="Chromosome 3"/>
</dbReference>
<dbReference type="InterPro" id="IPR052225">
    <property type="entry name" value="Ser/Arg_repetitive_matrix"/>
</dbReference>
<dbReference type="GO" id="GO:0003723">
    <property type="term" value="F:RNA binding"/>
    <property type="evidence" value="ECO:0007669"/>
    <property type="project" value="TreeGrafter"/>
</dbReference>
<protein>
    <recommendedName>
        <fullName evidence="5">Transmembrane protein</fullName>
    </recommendedName>
</protein>
<feature type="compositionally biased region" description="Low complexity" evidence="1">
    <location>
        <begin position="714"/>
        <end position="746"/>
    </location>
</feature>
<feature type="compositionally biased region" description="Gly residues" evidence="1">
    <location>
        <begin position="622"/>
        <end position="632"/>
    </location>
</feature>
<feature type="region of interest" description="Disordered" evidence="1">
    <location>
        <begin position="548"/>
        <end position="848"/>
    </location>
</feature>
<feature type="region of interest" description="Disordered" evidence="1">
    <location>
        <begin position="1091"/>
        <end position="1111"/>
    </location>
</feature>
<dbReference type="RefSeq" id="XP_067181541.1">
    <property type="nucleotide sequence ID" value="XM_067325436.1"/>
</dbReference>
<evidence type="ECO:0000313" key="3">
    <source>
        <dbReference type="EMBL" id="KAG5487730.1"/>
    </source>
</evidence>
<feature type="transmembrane region" description="Helical" evidence="2">
    <location>
        <begin position="965"/>
        <end position="985"/>
    </location>
</feature>
<dbReference type="EMBL" id="JAFEUZ010000003">
    <property type="protein sequence ID" value="KAG5487730.1"/>
    <property type="molecule type" value="Genomic_DNA"/>
</dbReference>
<evidence type="ECO:0000256" key="1">
    <source>
        <dbReference type="SAM" id="MobiDB-lite"/>
    </source>
</evidence>
<feature type="transmembrane region" description="Helical" evidence="2">
    <location>
        <begin position="1161"/>
        <end position="1179"/>
    </location>
</feature>
<evidence type="ECO:0008006" key="5">
    <source>
        <dbReference type="Google" id="ProtNLM"/>
    </source>
</evidence>
<feature type="region of interest" description="Disordered" evidence="1">
    <location>
        <begin position="212"/>
        <end position="240"/>
    </location>
</feature>
<keyword evidence="2" id="KW-1133">Transmembrane helix</keyword>
<feature type="compositionally biased region" description="Basic residues" evidence="1">
    <location>
        <begin position="760"/>
        <end position="778"/>
    </location>
</feature>
<feature type="region of interest" description="Disordered" evidence="1">
    <location>
        <begin position="498"/>
        <end position="527"/>
    </location>
</feature>
<feature type="transmembrane region" description="Helical" evidence="2">
    <location>
        <begin position="467"/>
        <end position="490"/>
    </location>
</feature>
<dbReference type="AlphaFoldDB" id="A0A836KYL2"/>
<organism evidence="3 4">
    <name type="scientific">Leishmania martiniquensis</name>
    <dbReference type="NCBI Taxonomy" id="1580590"/>
    <lineage>
        <taxon>Eukaryota</taxon>
        <taxon>Discoba</taxon>
        <taxon>Euglenozoa</taxon>
        <taxon>Kinetoplastea</taxon>
        <taxon>Metakinetoplastina</taxon>
        <taxon>Trypanosomatida</taxon>
        <taxon>Trypanosomatidae</taxon>
        <taxon>Leishmaniinae</taxon>
        <taxon>Leishmania</taxon>
    </lineage>
</organism>
<feature type="compositionally biased region" description="Basic and acidic residues" evidence="1">
    <location>
        <begin position="686"/>
        <end position="700"/>
    </location>
</feature>
<feature type="compositionally biased region" description="Polar residues" evidence="1">
    <location>
        <begin position="656"/>
        <end position="672"/>
    </location>
</feature>
<dbReference type="GeneID" id="92517948"/>
<gene>
    <name evidence="3" type="ORF">LSCM1_08095</name>
</gene>
<sequence length="1214" mass="130768">MAAANVSACPYYPMWALLAGVRRLEASAGVVAGRVGVDAAKATAAETEAHRRTSKAAAAVVPPAGGPAYVAPDDFISALSGPRKALTAYYQVLSTDIFYYMLQGCTIRISIDTDVPPAYPYNSFQRYVDAYALNVSATGGDGRIHGHASVSRCPTSSARTRAGGTEGDDVDGAVYPNITLQAAFFFWNQPRLHCARNAPALMSIMIDLMNQQQQQQEDPASSQLRRPHSRIQAREESHRALSNADVAVGYASVPLTAGEATTGSASPPSTGAVYPSCVANMPSPSDILSSSQDARVTMDRMQLGSSVIVKIFSFDVWCQLAGAPVPSALNTGRPSVIAAPSSVTYETFFSSDPTIRNGGGDAGVSTDSAATAGQPYKLLVDPEKVCTAPALYTISLNPLLAQASSWGLGSAAEWLQSSVTVTHDYPAVRVVAVVAQCSGVPLSFTVTASFANPGNFAGSGEHYFTSVIYAFFLVCYALLLAVFLVMIVPCNEQQRQRHRSRHASEDQSRSATGSPCQATATDEKRQSSVEYTQRCAGTCGIVCTRGQRRGRRTNSRDGQLRDSDGGTEATHVNRARNVKAKEEKAAATTTPRTRALARHGTAEGDSGVSDAGSEPLHRESGESGGYQRSGGAGPPPPQQQQQAEDERVAERCCGSSEGNNSQTTLSSLYSVHSRTSRTSSSDDDIDGGRLDAERGARGRDFTQSSRHCGSPLRSSLAHTSSFTLSSSSSGDDSEHSSMSSSSSGSRDSTHHHHDDGYSRASRRRQRRKKQRPRRRRHVSFSSASRRSAASEPAGDGRSSSTDGTDAEWNPMAGDTHNGELRQGAQAWRDRGEEGRQSGAQGASSAFASPRRWRARVKRVPDGVRRRVLHPLRDWWAKRHILVMYAPIQWLVLTLIVLKSLLTALLAAKFLQLAGVHFDAGSIAHRLPLVCVMFEVATDSLLIPTEMLVAMGWGLAFTTPLPTNHIVITCLATLTMFVLFVFSATCETEQLSMVLTINRYTKLINGRPCNAIVFTRAALELVCRVHNVLRMLALSVWLSKTVVPADAAAVVRQRKLRQRQLQRAQREGHQGHGMAGAADGIGELASDQSDFHRRTSSVSSSSSSAERSSPSLDSTIAAMTGSTAARPLALVSLRPPLRLGYPGVSLSAMEVYLRYLSMRVPFAMLLVWPLLRLVCGYTFYEPEDYYMAVALREVQVVHLLGVMIALLRTSSPLYC</sequence>
<keyword evidence="2" id="KW-0472">Membrane</keyword>
<name>A0A836KYL2_9TRYP</name>
<feature type="compositionally biased region" description="Low complexity" evidence="1">
    <location>
        <begin position="836"/>
        <end position="848"/>
    </location>
</feature>
<dbReference type="GO" id="GO:0005681">
    <property type="term" value="C:spliceosomal complex"/>
    <property type="evidence" value="ECO:0007669"/>
    <property type="project" value="TreeGrafter"/>
</dbReference>
<proteinExistence type="predicted"/>
<feature type="compositionally biased region" description="Basic and acidic residues" evidence="1">
    <location>
        <begin position="554"/>
        <end position="564"/>
    </location>
</feature>
<dbReference type="GO" id="GO:0048024">
    <property type="term" value="P:regulation of mRNA splicing, via spliceosome"/>
    <property type="evidence" value="ECO:0007669"/>
    <property type="project" value="TreeGrafter"/>
</dbReference>